<evidence type="ECO:0000313" key="2">
    <source>
        <dbReference type="EMBL" id="EAY72493.1"/>
    </source>
</evidence>
<dbReference type="Proteomes" id="UP000007015">
    <property type="component" value="Chromosome 1"/>
</dbReference>
<accession>A2WKJ7</accession>
<gene>
    <name evidence="2" type="ORF">OsI_00350</name>
</gene>
<keyword evidence="3" id="KW-1185">Reference proteome</keyword>
<organism evidence="2 3">
    <name type="scientific">Oryza sativa subsp. indica</name>
    <name type="common">Rice</name>
    <dbReference type="NCBI Taxonomy" id="39946"/>
    <lineage>
        <taxon>Eukaryota</taxon>
        <taxon>Viridiplantae</taxon>
        <taxon>Streptophyta</taxon>
        <taxon>Embryophyta</taxon>
        <taxon>Tracheophyta</taxon>
        <taxon>Spermatophyta</taxon>
        <taxon>Magnoliopsida</taxon>
        <taxon>Liliopsida</taxon>
        <taxon>Poales</taxon>
        <taxon>Poaceae</taxon>
        <taxon>BOP clade</taxon>
        <taxon>Oryzoideae</taxon>
        <taxon>Oryzeae</taxon>
        <taxon>Oryzinae</taxon>
        <taxon>Oryza</taxon>
        <taxon>Oryza sativa</taxon>
    </lineage>
</organism>
<dbReference type="InterPro" id="IPR040338">
    <property type="entry name" value="At1g67623-like"/>
</dbReference>
<dbReference type="OMA" id="AVQEVMW"/>
<dbReference type="Pfam" id="PF23310">
    <property type="entry name" value="TPR_27"/>
    <property type="match status" value="1"/>
</dbReference>
<reference evidence="2 3" key="1">
    <citation type="journal article" date="2005" name="PLoS Biol.">
        <title>The genomes of Oryza sativa: a history of duplications.</title>
        <authorList>
            <person name="Yu J."/>
            <person name="Wang J."/>
            <person name="Lin W."/>
            <person name="Li S."/>
            <person name="Li H."/>
            <person name="Zhou J."/>
            <person name="Ni P."/>
            <person name="Dong W."/>
            <person name="Hu S."/>
            <person name="Zeng C."/>
            <person name="Zhang J."/>
            <person name="Zhang Y."/>
            <person name="Li R."/>
            <person name="Xu Z."/>
            <person name="Li S."/>
            <person name="Li X."/>
            <person name="Zheng H."/>
            <person name="Cong L."/>
            <person name="Lin L."/>
            <person name="Yin J."/>
            <person name="Geng J."/>
            <person name="Li G."/>
            <person name="Shi J."/>
            <person name="Liu J."/>
            <person name="Lv H."/>
            <person name="Li J."/>
            <person name="Wang J."/>
            <person name="Deng Y."/>
            <person name="Ran L."/>
            <person name="Shi X."/>
            <person name="Wang X."/>
            <person name="Wu Q."/>
            <person name="Li C."/>
            <person name="Ren X."/>
            <person name="Wang J."/>
            <person name="Wang X."/>
            <person name="Li D."/>
            <person name="Liu D."/>
            <person name="Zhang X."/>
            <person name="Ji Z."/>
            <person name="Zhao W."/>
            <person name="Sun Y."/>
            <person name="Zhang Z."/>
            <person name="Bao J."/>
            <person name="Han Y."/>
            <person name="Dong L."/>
            <person name="Ji J."/>
            <person name="Chen P."/>
            <person name="Wu S."/>
            <person name="Liu J."/>
            <person name="Xiao Y."/>
            <person name="Bu D."/>
            <person name="Tan J."/>
            <person name="Yang L."/>
            <person name="Ye C."/>
            <person name="Zhang J."/>
            <person name="Xu J."/>
            <person name="Zhou Y."/>
            <person name="Yu Y."/>
            <person name="Zhang B."/>
            <person name="Zhuang S."/>
            <person name="Wei H."/>
            <person name="Liu B."/>
            <person name="Lei M."/>
            <person name="Yu H."/>
            <person name="Li Y."/>
            <person name="Xu H."/>
            <person name="Wei S."/>
            <person name="He X."/>
            <person name="Fang L."/>
            <person name="Zhang Z."/>
            <person name="Zhang Y."/>
            <person name="Huang X."/>
            <person name="Su Z."/>
            <person name="Tong W."/>
            <person name="Li J."/>
            <person name="Tong Z."/>
            <person name="Li S."/>
            <person name="Ye J."/>
            <person name="Wang L."/>
            <person name="Fang L."/>
            <person name="Lei T."/>
            <person name="Chen C."/>
            <person name="Chen H."/>
            <person name="Xu Z."/>
            <person name="Li H."/>
            <person name="Huang H."/>
            <person name="Zhang F."/>
            <person name="Xu H."/>
            <person name="Li N."/>
            <person name="Zhao C."/>
            <person name="Li S."/>
            <person name="Dong L."/>
            <person name="Huang Y."/>
            <person name="Li L."/>
            <person name="Xi Y."/>
            <person name="Qi Q."/>
            <person name="Li W."/>
            <person name="Zhang B."/>
            <person name="Hu W."/>
            <person name="Zhang Y."/>
            <person name="Tian X."/>
            <person name="Jiao Y."/>
            <person name="Liang X."/>
            <person name="Jin J."/>
            <person name="Gao L."/>
            <person name="Zheng W."/>
            <person name="Hao B."/>
            <person name="Liu S."/>
            <person name="Wang W."/>
            <person name="Yuan L."/>
            <person name="Cao M."/>
            <person name="McDermott J."/>
            <person name="Samudrala R."/>
            <person name="Wang J."/>
            <person name="Wong G.K."/>
            <person name="Yang H."/>
        </authorList>
    </citation>
    <scope>NUCLEOTIDE SEQUENCE [LARGE SCALE GENOMIC DNA]</scope>
    <source>
        <strain evidence="3">cv. 93-11</strain>
    </source>
</reference>
<dbReference type="PANTHER" id="PTHR33784:SF10">
    <property type="entry name" value="F-BOX PROTEIN"/>
    <property type="match status" value="1"/>
</dbReference>
<sequence>MGATRSMAVREKMMKRKRLSPLQGHARGGQGARRRETCALERLDNMKWVENERYLAIVNHLVAVGNPDACFIVGVTLVFAQKDMAQGLFLLDKAATAGHKTAAYVLGLLLYKSDEARATGKKYISQVEGDGDEAATTDAGNKRTNQECRRCRKIAEDAVQEVMWKVVRRRGQLLVLPENNHQCTTIGCGLELGWEGYEGFYSDGYRIKHEYSKFFAEVMNYLP</sequence>
<feature type="domain" description="At2g35280-like TPR" evidence="1">
    <location>
        <begin position="47"/>
        <end position="130"/>
    </location>
</feature>
<dbReference type="STRING" id="39946.A2WKJ7"/>
<dbReference type="PANTHER" id="PTHR33784">
    <property type="entry name" value="OS05G0482100 PROTEIN"/>
    <property type="match status" value="1"/>
</dbReference>
<proteinExistence type="predicted"/>
<dbReference type="InterPro" id="IPR057136">
    <property type="entry name" value="At2g35280_TPR_dom"/>
</dbReference>
<dbReference type="AlphaFoldDB" id="A2WKJ7"/>
<dbReference type="Gene3D" id="1.25.40.10">
    <property type="entry name" value="Tetratricopeptide repeat domain"/>
    <property type="match status" value="1"/>
</dbReference>
<dbReference type="EMBL" id="CM000126">
    <property type="protein sequence ID" value="EAY72493.1"/>
    <property type="molecule type" value="Genomic_DNA"/>
</dbReference>
<evidence type="ECO:0000259" key="1">
    <source>
        <dbReference type="Pfam" id="PF23310"/>
    </source>
</evidence>
<dbReference type="InterPro" id="IPR011990">
    <property type="entry name" value="TPR-like_helical_dom_sf"/>
</dbReference>
<dbReference type="SUPFAM" id="SSF81901">
    <property type="entry name" value="HCP-like"/>
    <property type="match status" value="1"/>
</dbReference>
<dbReference type="Gramene" id="BGIOSGA002760-TA">
    <property type="protein sequence ID" value="BGIOSGA002760-PA"/>
    <property type="gene ID" value="BGIOSGA002760"/>
</dbReference>
<dbReference type="HOGENOM" id="CLU_093637_1_1_1"/>
<evidence type="ECO:0000313" key="3">
    <source>
        <dbReference type="Proteomes" id="UP000007015"/>
    </source>
</evidence>
<name>A2WKJ7_ORYSI</name>
<protein>
    <recommendedName>
        <fullName evidence="1">At2g35280-like TPR domain-containing protein</fullName>
    </recommendedName>
</protein>